<evidence type="ECO:0000256" key="1">
    <source>
        <dbReference type="SAM" id="Phobius"/>
    </source>
</evidence>
<protein>
    <submittedName>
        <fullName evidence="2">Uncharacterized protein</fullName>
    </submittedName>
</protein>
<proteinExistence type="predicted"/>
<dbReference type="Proteomes" id="UP000093104">
    <property type="component" value="Unassembled WGS sequence"/>
</dbReference>
<reference evidence="2 3" key="1">
    <citation type="submission" date="2015-07" db="EMBL/GenBank/DDBJ databases">
        <title>Draft genome sequence of a diazotrophic, plant growth-promoting rhizobacterium of the Pseudomonas syringae complex.</title>
        <authorList>
            <person name="Patten C.L."/>
            <person name="Jeong H."/>
        </authorList>
    </citation>
    <scope>NUCLEOTIDE SEQUENCE [LARGE SCALE GENOMIC DNA]</scope>
    <source>
        <strain evidence="2 3">GR12-2</strain>
    </source>
</reference>
<gene>
    <name evidence="2" type="ORF">AFK24_26145</name>
</gene>
<evidence type="ECO:0000313" key="3">
    <source>
        <dbReference type="Proteomes" id="UP000093104"/>
    </source>
</evidence>
<dbReference type="AlphaFoldDB" id="A0A1C7YYS8"/>
<keyword evidence="1" id="KW-1133">Transmembrane helix</keyword>
<organism evidence="2 3">
    <name type="scientific">Pseudomonas syringae</name>
    <dbReference type="NCBI Taxonomy" id="317"/>
    <lineage>
        <taxon>Bacteria</taxon>
        <taxon>Pseudomonadati</taxon>
        <taxon>Pseudomonadota</taxon>
        <taxon>Gammaproteobacteria</taxon>
        <taxon>Pseudomonadales</taxon>
        <taxon>Pseudomonadaceae</taxon>
        <taxon>Pseudomonas</taxon>
    </lineage>
</organism>
<feature type="transmembrane region" description="Helical" evidence="1">
    <location>
        <begin position="33"/>
        <end position="53"/>
    </location>
</feature>
<name>A0A1C7YYS8_PSESX</name>
<keyword evidence="1" id="KW-0812">Transmembrane</keyword>
<keyword evidence="1" id="KW-0472">Membrane</keyword>
<dbReference type="EMBL" id="LGSI01000070">
    <property type="protein sequence ID" value="OCR22070.1"/>
    <property type="molecule type" value="Genomic_DNA"/>
</dbReference>
<sequence>MLSGFATMLSTGWVVVAQQPLERAGTPLRNLTLNVIGLSAPFVLFGSLMLWWLTLTIRKL</sequence>
<accession>A0A1C7YYS8</accession>
<comment type="caution">
    <text evidence="2">The sequence shown here is derived from an EMBL/GenBank/DDBJ whole genome shotgun (WGS) entry which is preliminary data.</text>
</comment>
<evidence type="ECO:0000313" key="2">
    <source>
        <dbReference type="EMBL" id="OCR22070.1"/>
    </source>
</evidence>